<gene>
    <name evidence="2" type="ORF">Ccrd_026237</name>
</gene>
<feature type="region of interest" description="Disordered" evidence="1">
    <location>
        <begin position="80"/>
        <end position="99"/>
    </location>
</feature>
<evidence type="ECO:0000313" key="3">
    <source>
        <dbReference type="Proteomes" id="UP000243975"/>
    </source>
</evidence>
<name>A0A103XDG2_CYNCS</name>
<sequence length="162" mass="18123">MIRITTLGQHNGHDSTGGKTKRIATGVLQSVTTLWLNCAKQAIIASRKLKDNSKISPDSPMIQRPRKLIATISNKAIKLRHRKKRTGAVGKMKDDGGPDFGDDGLWQKEILMGDKCQPLDFSGVIYYDRDGNPTNEFPMRSPRASPFPAYVAKFDWSPPRER</sequence>
<dbReference type="STRING" id="59895.A0A103XDG2"/>
<dbReference type="EMBL" id="LEKV01005358">
    <property type="protein sequence ID" value="KVH88634.1"/>
    <property type="molecule type" value="Genomic_DNA"/>
</dbReference>
<feature type="region of interest" description="Disordered" evidence="1">
    <location>
        <begin position="1"/>
        <end position="20"/>
    </location>
</feature>
<reference evidence="2 3" key="1">
    <citation type="journal article" date="2016" name="Sci. Rep.">
        <title>The genome sequence of the outbreeding globe artichoke constructed de novo incorporating a phase-aware low-pass sequencing strategy of F1 progeny.</title>
        <authorList>
            <person name="Scaglione D."/>
            <person name="Reyes-Chin-Wo S."/>
            <person name="Acquadro A."/>
            <person name="Froenicke L."/>
            <person name="Portis E."/>
            <person name="Beitel C."/>
            <person name="Tirone M."/>
            <person name="Mauro R."/>
            <person name="Lo Monaco A."/>
            <person name="Mauromicale G."/>
            <person name="Faccioli P."/>
            <person name="Cattivelli L."/>
            <person name="Rieseberg L."/>
            <person name="Michelmore R."/>
            <person name="Lanteri S."/>
        </authorList>
    </citation>
    <scope>NUCLEOTIDE SEQUENCE [LARGE SCALE GENOMIC DNA]</scope>
    <source>
        <strain evidence="2">2C</strain>
    </source>
</reference>
<organism evidence="2 3">
    <name type="scientific">Cynara cardunculus var. scolymus</name>
    <name type="common">Globe artichoke</name>
    <name type="synonym">Cynara scolymus</name>
    <dbReference type="NCBI Taxonomy" id="59895"/>
    <lineage>
        <taxon>Eukaryota</taxon>
        <taxon>Viridiplantae</taxon>
        <taxon>Streptophyta</taxon>
        <taxon>Embryophyta</taxon>
        <taxon>Tracheophyta</taxon>
        <taxon>Spermatophyta</taxon>
        <taxon>Magnoliopsida</taxon>
        <taxon>eudicotyledons</taxon>
        <taxon>Gunneridae</taxon>
        <taxon>Pentapetalae</taxon>
        <taxon>asterids</taxon>
        <taxon>campanulids</taxon>
        <taxon>Asterales</taxon>
        <taxon>Asteraceae</taxon>
        <taxon>Carduoideae</taxon>
        <taxon>Cardueae</taxon>
        <taxon>Carduinae</taxon>
        <taxon>Cynara</taxon>
    </lineage>
</organism>
<dbReference type="AlphaFoldDB" id="A0A103XDG2"/>
<dbReference type="OrthoDB" id="755532at2759"/>
<evidence type="ECO:0000313" key="2">
    <source>
        <dbReference type="EMBL" id="KVH88634.1"/>
    </source>
</evidence>
<dbReference type="PANTHER" id="PTHR33237:SF46">
    <property type="entry name" value="OS01G0606100 PROTEIN"/>
    <property type="match status" value="1"/>
</dbReference>
<dbReference type="OMA" id="AICAKHA"/>
<evidence type="ECO:0000256" key="1">
    <source>
        <dbReference type="SAM" id="MobiDB-lite"/>
    </source>
</evidence>
<dbReference type="Gramene" id="KVH88634">
    <property type="protein sequence ID" value="KVH88634"/>
    <property type="gene ID" value="Ccrd_026237"/>
</dbReference>
<comment type="caution">
    <text evidence="2">The sequence shown here is derived from an EMBL/GenBank/DDBJ whole genome shotgun (WGS) entry which is preliminary data.</text>
</comment>
<dbReference type="PANTHER" id="PTHR33237">
    <property type="entry name" value="F2P16.13 PROTEIN-RELATED"/>
    <property type="match status" value="1"/>
</dbReference>
<proteinExistence type="predicted"/>
<keyword evidence="3" id="KW-1185">Reference proteome</keyword>
<accession>A0A103XDG2</accession>
<protein>
    <submittedName>
        <fullName evidence="2">Uncharacterized protein</fullName>
    </submittedName>
</protein>
<dbReference type="Proteomes" id="UP000243975">
    <property type="component" value="Unassembled WGS sequence"/>
</dbReference>